<comment type="caution">
    <text evidence="7">The sequence shown here is derived from an EMBL/GenBank/DDBJ whole genome shotgun (WGS) entry which is preliminary data.</text>
</comment>
<dbReference type="CDD" id="cd00191">
    <property type="entry name" value="TY"/>
    <property type="match status" value="1"/>
</dbReference>
<name>A0A9W9ZGF4_9CNID</name>
<dbReference type="PANTHER" id="PTHR12352:SF3">
    <property type="entry name" value="NIDOGEN-2"/>
    <property type="match status" value="1"/>
</dbReference>
<dbReference type="GO" id="GO:0005604">
    <property type="term" value="C:basement membrane"/>
    <property type="evidence" value="ECO:0007669"/>
    <property type="project" value="TreeGrafter"/>
</dbReference>
<dbReference type="PANTHER" id="PTHR12352">
    <property type="entry name" value="SECRETED MODULAR CALCIUM-BINDING PROTEIN"/>
    <property type="match status" value="1"/>
</dbReference>
<evidence type="ECO:0000256" key="4">
    <source>
        <dbReference type="ARBA" id="ARBA00023157"/>
    </source>
</evidence>
<keyword evidence="2" id="KW-0964">Secreted</keyword>
<dbReference type="SUPFAM" id="SSF57610">
    <property type="entry name" value="Thyroglobulin type-1 domain"/>
    <property type="match status" value="1"/>
</dbReference>
<gene>
    <name evidence="7" type="ORF">OS493_004679</name>
</gene>
<dbReference type="SMART" id="SM00211">
    <property type="entry name" value="TY"/>
    <property type="match status" value="1"/>
</dbReference>
<dbReference type="EMBL" id="MU826351">
    <property type="protein sequence ID" value="KAJ7381081.1"/>
    <property type="molecule type" value="Genomic_DNA"/>
</dbReference>
<keyword evidence="3" id="KW-0677">Repeat</keyword>
<evidence type="ECO:0000256" key="3">
    <source>
        <dbReference type="ARBA" id="ARBA00022737"/>
    </source>
</evidence>
<accession>A0A9W9ZGF4</accession>
<feature type="disulfide bond" evidence="5">
    <location>
        <begin position="35"/>
        <end position="42"/>
    </location>
</feature>
<evidence type="ECO:0000313" key="7">
    <source>
        <dbReference type="EMBL" id="KAJ7381081.1"/>
    </source>
</evidence>
<evidence type="ECO:0000256" key="2">
    <source>
        <dbReference type="ARBA" id="ARBA00022525"/>
    </source>
</evidence>
<comment type="caution">
    <text evidence="5">Lacks conserved residue(s) required for the propagation of feature annotation.</text>
</comment>
<protein>
    <recommendedName>
        <fullName evidence="6">Thyroglobulin type-1 domain-containing protein</fullName>
    </recommendedName>
</protein>
<dbReference type="InterPro" id="IPR000716">
    <property type="entry name" value="Thyroglobulin_1"/>
</dbReference>
<dbReference type="OrthoDB" id="5989649at2759"/>
<evidence type="ECO:0000259" key="6">
    <source>
        <dbReference type="PROSITE" id="PS51162"/>
    </source>
</evidence>
<feature type="non-terminal residue" evidence="7">
    <location>
        <position position="1"/>
    </location>
</feature>
<evidence type="ECO:0000313" key="8">
    <source>
        <dbReference type="Proteomes" id="UP001163046"/>
    </source>
</evidence>
<feature type="domain" description="Thyroglobulin type-1" evidence="6">
    <location>
        <begin position="3"/>
        <end position="63"/>
    </location>
</feature>
<sequence>DTLTKCEKNSQKSLIDGSKIVPRCKRDGTFEDVQCDISSSECWCVDKDGKEIPQTRSKDDVKCPQQ</sequence>
<organism evidence="7 8">
    <name type="scientific">Desmophyllum pertusum</name>
    <dbReference type="NCBI Taxonomy" id="174260"/>
    <lineage>
        <taxon>Eukaryota</taxon>
        <taxon>Metazoa</taxon>
        <taxon>Cnidaria</taxon>
        <taxon>Anthozoa</taxon>
        <taxon>Hexacorallia</taxon>
        <taxon>Scleractinia</taxon>
        <taxon>Caryophylliina</taxon>
        <taxon>Caryophylliidae</taxon>
        <taxon>Desmophyllum</taxon>
    </lineage>
</organism>
<comment type="subcellular location">
    <subcellularLocation>
        <location evidence="1">Secreted</location>
    </subcellularLocation>
</comment>
<proteinExistence type="predicted"/>
<evidence type="ECO:0000256" key="5">
    <source>
        <dbReference type="PROSITE-ProRule" id="PRU00500"/>
    </source>
</evidence>
<dbReference type="GO" id="GO:0005615">
    <property type="term" value="C:extracellular space"/>
    <property type="evidence" value="ECO:0007669"/>
    <property type="project" value="TreeGrafter"/>
</dbReference>
<dbReference type="Pfam" id="PF00086">
    <property type="entry name" value="Thyroglobulin_1"/>
    <property type="match status" value="1"/>
</dbReference>
<keyword evidence="4 5" id="KW-1015">Disulfide bond</keyword>
<dbReference type="InterPro" id="IPR036857">
    <property type="entry name" value="Thyroglobulin_1_sf"/>
</dbReference>
<keyword evidence="8" id="KW-1185">Reference proteome</keyword>
<dbReference type="PROSITE" id="PS51162">
    <property type="entry name" value="THYROGLOBULIN_1_2"/>
    <property type="match status" value="1"/>
</dbReference>
<dbReference type="InterPro" id="IPR051950">
    <property type="entry name" value="Dev_reg/Prot_inhib"/>
</dbReference>
<evidence type="ECO:0000256" key="1">
    <source>
        <dbReference type="ARBA" id="ARBA00004613"/>
    </source>
</evidence>
<dbReference type="GO" id="GO:0007160">
    <property type="term" value="P:cell-matrix adhesion"/>
    <property type="evidence" value="ECO:0007669"/>
    <property type="project" value="TreeGrafter"/>
</dbReference>
<dbReference type="Proteomes" id="UP001163046">
    <property type="component" value="Unassembled WGS sequence"/>
</dbReference>
<dbReference type="Gene3D" id="4.10.800.10">
    <property type="entry name" value="Thyroglobulin type-1"/>
    <property type="match status" value="1"/>
</dbReference>
<reference evidence="7" key="1">
    <citation type="submission" date="2023-01" db="EMBL/GenBank/DDBJ databases">
        <title>Genome assembly of the deep-sea coral Lophelia pertusa.</title>
        <authorList>
            <person name="Herrera S."/>
            <person name="Cordes E."/>
        </authorList>
    </citation>
    <scope>NUCLEOTIDE SEQUENCE</scope>
    <source>
        <strain evidence="7">USNM1676648</strain>
        <tissue evidence="7">Polyp</tissue>
    </source>
</reference>
<feature type="non-terminal residue" evidence="7">
    <location>
        <position position="66"/>
    </location>
</feature>
<dbReference type="AlphaFoldDB" id="A0A9W9ZGF4"/>